<accession>A0AAV7QZR9</accession>
<protein>
    <submittedName>
        <fullName evidence="2">Uncharacterized protein</fullName>
    </submittedName>
</protein>
<dbReference type="AlphaFoldDB" id="A0AAV7QZR9"/>
<evidence type="ECO:0000256" key="1">
    <source>
        <dbReference type="SAM" id="MobiDB-lite"/>
    </source>
</evidence>
<sequence>MEPSEGASPGAPNLTTRLPHLLWIWLSIHSRHVLRLLGGVDQYHLCAAERNEIINAGVSSLISIQCVATETSKVQLVPHCEVKLKDTDKDNSLYDSPKLFSTLSQHTVDTASSDTEHTIDNLVTVSTISSTDSCTEIEYACKALEQPSFSDTAVAGVFVEWGKDDTFIEEEVEAAMDVSTSLKRKEKEGDEAEETGFESYDSRDVCAQDERRTFQMVKGEDAFTHVIKRKTKKRNKELD</sequence>
<proteinExistence type="predicted"/>
<dbReference type="EMBL" id="JANPWB010000010">
    <property type="protein sequence ID" value="KAJ1143953.1"/>
    <property type="molecule type" value="Genomic_DNA"/>
</dbReference>
<feature type="region of interest" description="Disordered" evidence="1">
    <location>
        <begin position="182"/>
        <end position="202"/>
    </location>
</feature>
<gene>
    <name evidence="2" type="ORF">NDU88_010255</name>
</gene>
<evidence type="ECO:0000313" key="3">
    <source>
        <dbReference type="Proteomes" id="UP001066276"/>
    </source>
</evidence>
<keyword evidence="3" id="KW-1185">Reference proteome</keyword>
<dbReference type="Proteomes" id="UP001066276">
    <property type="component" value="Chromosome 6"/>
</dbReference>
<organism evidence="2 3">
    <name type="scientific">Pleurodeles waltl</name>
    <name type="common">Iberian ribbed newt</name>
    <dbReference type="NCBI Taxonomy" id="8319"/>
    <lineage>
        <taxon>Eukaryota</taxon>
        <taxon>Metazoa</taxon>
        <taxon>Chordata</taxon>
        <taxon>Craniata</taxon>
        <taxon>Vertebrata</taxon>
        <taxon>Euteleostomi</taxon>
        <taxon>Amphibia</taxon>
        <taxon>Batrachia</taxon>
        <taxon>Caudata</taxon>
        <taxon>Salamandroidea</taxon>
        <taxon>Salamandridae</taxon>
        <taxon>Pleurodelinae</taxon>
        <taxon>Pleurodeles</taxon>
    </lineage>
</organism>
<reference evidence="2" key="1">
    <citation type="journal article" date="2022" name="bioRxiv">
        <title>Sequencing and chromosome-scale assembly of the giantPleurodeles waltlgenome.</title>
        <authorList>
            <person name="Brown T."/>
            <person name="Elewa A."/>
            <person name="Iarovenko S."/>
            <person name="Subramanian E."/>
            <person name="Araus A.J."/>
            <person name="Petzold A."/>
            <person name="Susuki M."/>
            <person name="Suzuki K.-i.T."/>
            <person name="Hayashi T."/>
            <person name="Toyoda A."/>
            <person name="Oliveira C."/>
            <person name="Osipova E."/>
            <person name="Leigh N.D."/>
            <person name="Simon A."/>
            <person name="Yun M.H."/>
        </authorList>
    </citation>
    <scope>NUCLEOTIDE SEQUENCE</scope>
    <source>
        <strain evidence="2">20211129_DDA</strain>
        <tissue evidence="2">Liver</tissue>
    </source>
</reference>
<name>A0AAV7QZR9_PLEWA</name>
<evidence type="ECO:0000313" key="2">
    <source>
        <dbReference type="EMBL" id="KAJ1143953.1"/>
    </source>
</evidence>
<comment type="caution">
    <text evidence="2">The sequence shown here is derived from an EMBL/GenBank/DDBJ whole genome shotgun (WGS) entry which is preliminary data.</text>
</comment>